<keyword evidence="3" id="KW-1185">Reference proteome</keyword>
<dbReference type="Pfam" id="PF19843">
    <property type="entry name" value="DUF6318"/>
    <property type="match status" value="1"/>
</dbReference>
<accession>A0A917IYV2</accession>
<feature type="domain" description="DUF6318" evidence="1">
    <location>
        <begin position="1"/>
        <end position="130"/>
    </location>
</feature>
<protein>
    <recommendedName>
        <fullName evidence="1">DUF6318 domain-containing protein</fullName>
    </recommendedName>
</protein>
<reference evidence="2 3" key="1">
    <citation type="journal article" date="2014" name="Int. J. Syst. Evol. Microbiol.">
        <title>Complete genome sequence of Corynebacterium casei LMG S-19264T (=DSM 44701T), isolated from a smear-ripened cheese.</title>
        <authorList>
            <consortium name="US DOE Joint Genome Institute (JGI-PGF)"/>
            <person name="Walter F."/>
            <person name="Albersmeier A."/>
            <person name="Kalinowski J."/>
            <person name="Ruckert C."/>
        </authorList>
    </citation>
    <scope>NUCLEOTIDE SEQUENCE [LARGE SCALE GENOMIC DNA]</scope>
    <source>
        <strain evidence="2 3">CCM 8669</strain>
    </source>
</reference>
<dbReference type="Proteomes" id="UP000600171">
    <property type="component" value="Unassembled WGS sequence"/>
</dbReference>
<name>A0A917IYV2_9MICC</name>
<dbReference type="InterPro" id="IPR046281">
    <property type="entry name" value="DUF6318"/>
</dbReference>
<dbReference type="AlphaFoldDB" id="A0A917IYV2"/>
<proteinExistence type="predicted"/>
<gene>
    <name evidence="2" type="ORF">GCM10007359_19350</name>
</gene>
<dbReference type="EMBL" id="BMDC01000004">
    <property type="protein sequence ID" value="GGH65771.1"/>
    <property type="molecule type" value="Genomic_DNA"/>
</dbReference>
<organism evidence="2 3">
    <name type="scientific">Rothia aerolata</name>
    <dbReference type="NCBI Taxonomy" id="1812262"/>
    <lineage>
        <taxon>Bacteria</taxon>
        <taxon>Bacillati</taxon>
        <taxon>Actinomycetota</taxon>
        <taxon>Actinomycetes</taxon>
        <taxon>Micrococcales</taxon>
        <taxon>Micrococcaceae</taxon>
        <taxon>Rothia</taxon>
    </lineage>
</organism>
<comment type="caution">
    <text evidence="2">The sequence shown here is derived from an EMBL/GenBank/DDBJ whole genome shotgun (WGS) entry which is preliminary data.</text>
</comment>
<evidence type="ECO:0000313" key="2">
    <source>
        <dbReference type="EMBL" id="GGH65771.1"/>
    </source>
</evidence>
<sequence length="136" mass="15369">MHVESTEAMEKFIYYWASSRNFAVQTGDITFVGKQVSSDYKEEADTYANWKALYASGGWAVGGEIEPRPYMDGVISHGDGYYSVPINYLMNDVAYFSEGKVTTYHLADEGKRGFELKIQFADDGNWYVIDQLVVGQ</sequence>
<evidence type="ECO:0000313" key="3">
    <source>
        <dbReference type="Proteomes" id="UP000600171"/>
    </source>
</evidence>
<evidence type="ECO:0000259" key="1">
    <source>
        <dbReference type="Pfam" id="PF19843"/>
    </source>
</evidence>